<dbReference type="EMBL" id="PJRQ01000044">
    <property type="protein sequence ID" value="PLR07861.1"/>
    <property type="molecule type" value="Genomic_DNA"/>
</dbReference>
<gene>
    <name evidence="2" type="ORF">C1707_10310</name>
    <name evidence="3" type="ORF">CFHF_21785</name>
</gene>
<dbReference type="RefSeq" id="WP_101715028.1">
    <property type="nucleotide sequence ID" value="NZ_CP026100.1"/>
</dbReference>
<dbReference type="AlphaFoldDB" id="A0A2N5CN66"/>
<protein>
    <recommendedName>
        <fullName evidence="1">PRC-barrel domain-containing protein</fullName>
    </recommendedName>
</protein>
<dbReference type="Proteomes" id="UP000234483">
    <property type="component" value="Unassembled WGS sequence"/>
</dbReference>
<evidence type="ECO:0000313" key="2">
    <source>
        <dbReference type="EMBL" id="AYV46625.1"/>
    </source>
</evidence>
<dbReference type="PANTHER" id="PTHR36505:SF1">
    <property type="entry name" value="BLR1072 PROTEIN"/>
    <property type="match status" value="1"/>
</dbReference>
<accession>A0A2N5CN66</accession>
<dbReference type="OrthoDB" id="7274881at2"/>
<reference evidence="3 4" key="1">
    <citation type="submission" date="2017-12" db="EMBL/GenBank/DDBJ databases">
        <title>The genome sequence of Caulobacter flavus CGMCC1 15093.</title>
        <authorList>
            <person name="Gao J."/>
            <person name="Mao X."/>
            <person name="Sun J."/>
        </authorList>
    </citation>
    <scope>NUCLEOTIDE SEQUENCE [LARGE SCALE GENOMIC DNA]</scope>
    <source>
        <strain evidence="3 4">CGMCC1 15093</strain>
    </source>
</reference>
<reference evidence="2 5" key="2">
    <citation type="submission" date="2018-01" db="EMBL/GenBank/DDBJ databases">
        <title>Complete genome sequence of Caulobacter flavus RHGG3.</title>
        <authorList>
            <person name="Yang E."/>
        </authorList>
    </citation>
    <scope>NUCLEOTIDE SEQUENCE [LARGE SCALE GENOMIC DNA]</scope>
    <source>
        <strain evidence="2 5">RHGG3</strain>
    </source>
</reference>
<proteinExistence type="predicted"/>
<dbReference type="InterPro" id="IPR011033">
    <property type="entry name" value="PRC_barrel-like_sf"/>
</dbReference>
<keyword evidence="5" id="KW-1185">Reference proteome</keyword>
<dbReference type="InterPro" id="IPR027275">
    <property type="entry name" value="PRC-brl_dom"/>
</dbReference>
<evidence type="ECO:0000313" key="5">
    <source>
        <dbReference type="Proteomes" id="UP000281192"/>
    </source>
</evidence>
<evidence type="ECO:0000313" key="4">
    <source>
        <dbReference type="Proteomes" id="UP000234483"/>
    </source>
</evidence>
<organism evidence="3 4">
    <name type="scientific">Caulobacter flavus</name>
    <dbReference type="NCBI Taxonomy" id="1679497"/>
    <lineage>
        <taxon>Bacteria</taxon>
        <taxon>Pseudomonadati</taxon>
        <taxon>Pseudomonadota</taxon>
        <taxon>Alphaproteobacteria</taxon>
        <taxon>Caulobacterales</taxon>
        <taxon>Caulobacteraceae</taxon>
        <taxon>Caulobacter</taxon>
    </lineage>
</organism>
<dbReference type="Proteomes" id="UP000281192">
    <property type="component" value="Chromosome"/>
</dbReference>
<dbReference type="SUPFAM" id="SSF50346">
    <property type="entry name" value="PRC-barrel domain"/>
    <property type="match status" value="1"/>
</dbReference>
<name>A0A2N5CN66_9CAUL</name>
<dbReference type="KEGG" id="cfh:C1707_10310"/>
<dbReference type="Gene3D" id="2.30.30.240">
    <property type="entry name" value="PRC-barrel domain"/>
    <property type="match status" value="1"/>
</dbReference>
<evidence type="ECO:0000313" key="3">
    <source>
        <dbReference type="EMBL" id="PLR07861.1"/>
    </source>
</evidence>
<evidence type="ECO:0000259" key="1">
    <source>
        <dbReference type="Pfam" id="PF05239"/>
    </source>
</evidence>
<sequence>MSLDDRLVKSGDLIGVAVTDPKGHKLGVIREVFVDRDAGVGRYVAVEPAGLFTGGKYHPLPWRILTFDDKAEAYATDLSKDRFKDSPAYDRDQLSKTSYGWAEQVERYFEG</sequence>
<dbReference type="EMBL" id="CP026100">
    <property type="protein sequence ID" value="AYV46625.1"/>
    <property type="molecule type" value="Genomic_DNA"/>
</dbReference>
<dbReference type="Pfam" id="PF05239">
    <property type="entry name" value="PRC"/>
    <property type="match status" value="1"/>
</dbReference>
<feature type="domain" description="PRC-barrel" evidence="1">
    <location>
        <begin position="11"/>
        <end position="73"/>
    </location>
</feature>
<dbReference type="PANTHER" id="PTHR36505">
    <property type="entry name" value="BLR1072 PROTEIN"/>
    <property type="match status" value="1"/>
</dbReference>